<dbReference type="EMBL" id="MLKD01000004">
    <property type="protein sequence ID" value="OQE27446.1"/>
    <property type="molecule type" value="Genomic_DNA"/>
</dbReference>
<dbReference type="AlphaFoldDB" id="A0A1V6TMS0"/>
<sequence>MANYCYQQPASSTGSQWFSPNANVPNQPTNIQEWARVFPRPRLNRVMKPRSAGNSPSSVGRRRTTVAQGAMQGGSNQYQSSLEAALLASAARDSRPISWHPSSTSRNRGLSNPSYVPDLTPDMYSGMGGVPDQMNAFPIYGSDSMMPYSMQTEPAYSPGYDNIYSNPMQTMSQLTPALSMPGSQAEQMAWDANTANGDFSTMADTTSDGWSLDMLSMANVPPAATNCPSYASVPSPGEISGPSTPDFLPIQQFDDAPSTQPKKEGKVDDELIGMGLYNKPDRSLTQARPGSLGKGLKLEETFSPSETEKDENAEDAEDESNMQPSQQASPEQPVTMMQPQLQPQQQQQQMPISKQSSKSGLNLLHKSFFFDHDDLDQQPMPMAQPFANFNQSCMNYGYAGWI</sequence>
<feature type="region of interest" description="Disordered" evidence="1">
    <location>
        <begin position="46"/>
        <end position="77"/>
    </location>
</feature>
<dbReference type="STRING" id="303698.A0A1V6TMS0"/>
<organism evidence="2 3">
    <name type="scientific">Penicillium steckii</name>
    <dbReference type="NCBI Taxonomy" id="303698"/>
    <lineage>
        <taxon>Eukaryota</taxon>
        <taxon>Fungi</taxon>
        <taxon>Dikarya</taxon>
        <taxon>Ascomycota</taxon>
        <taxon>Pezizomycotina</taxon>
        <taxon>Eurotiomycetes</taxon>
        <taxon>Eurotiomycetidae</taxon>
        <taxon>Eurotiales</taxon>
        <taxon>Aspergillaceae</taxon>
        <taxon>Penicillium</taxon>
    </lineage>
</organism>
<feature type="region of interest" description="Disordered" evidence="1">
    <location>
        <begin position="93"/>
        <end position="114"/>
    </location>
</feature>
<dbReference type="OrthoDB" id="5378435at2759"/>
<protein>
    <submittedName>
        <fullName evidence="2">Uncharacterized protein</fullName>
    </submittedName>
</protein>
<accession>A0A1V6TMS0</accession>
<reference evidence="3" key="1">
    <citation type="journal article" date="2017" name="Nat. Microbiol.">
        <title>Global analysis of biosynthetic gene clusters reveals vast potential of secondary metabolite production in Penicillium species.</title>
        <authorList>
            <person name="Nielsen J.C."/>
            <person name="Grijseels S."/>
            <person name="Prigent S."/>
            <person name="Ji B."/>
            <person name="Dainat J."/>
            <person name="Nielsen K.F."/>
            <person name="Frisvad J.C."/>
            <person name="Workman M."/>
            <person name="Nielsen J."/>
        </authorList>
    </citation>
    <scope>NUCLEOTIDE SEQUENCE [LARGE SCALE GENOMIC DNA]</scope>
    <source>
        <strain evidence="3">IBT 24891</strain>
    </source>
</reference>
<name>A0A1V6TMS0_9EURO</name>
<feature type="compositionally biased region" description="Polar residues" evidence="1">
    <location>
        <begin position="321"/>
        <end position="332"/>
    </location>
</feature>
<feature type="region of interest" description="Disordered" evidence="1">
    <location>
        <begin position="229"/>
        <end position="358"/>
    </location>
</feature>
<comment type="caution">
    <text evidence="2">The sequence shown here is derived from an EMBL/GenBank/DDBJ whole genome shotgun (WGS) entry which is preliminary data.</text>
</comment>
<feature type="compositionally biased region" description="Acidic residues" evidence="1">
    <location>
        <begin position="308"/>
        <end position="320"/>
    </location>
</feature>
<feature type="region of interest" description="Disordered" evidence="1">
    <location>
        <begin position="1"/>
        <end position="26"/>
    </location>
</feature>
<proteinExistence type="predicted"/>
<dbReference type="Proteomes" id="UP000191285">
    <property type="component" value="Unassembled WGS sequence"/>
</dbReference>
<feature type="compositionally biased region" description="Polar residues" evidence="1">
    <location>
        <begin position="100"/>
        <end position="114"/>
    </location>
</feature>
<evidence type="ECO:0000313" key="3">
    <source>
        <dbReference type="Proteomes" id="UP000191285"/>
    </source>
</evidence>
<evidence type="ECO:0000313" key="2">
    <source>
        <dbReference type="EMBL" id="OQE27446.1"/>
    </source>
</evidence>
<feature type="compositionally biased region" description="Low complexity" evidence="1">
    <location>
        <begin position="336"/>
        <end position="351"/>
    </location>
</feature>
<gene>
    <name evidence="2" type="ORF">PENSTE_c004G02579</name>
</gene>
<evidence type="ECO:0000256" key="1">
    <source>
        <dbReference type="SAM" id="MobiDB-lite"/>
    </source>
</evidence>
<keyword evidence="3" id="KW-1185">Reference proteome</keyword>